<accession>A0A7X2TQ17</accession>
<dbReference type="GO" id="GO:0005524">
    <property type="term" value="F:ATP binding"/>
    <property type="evidence" value="ECO:0007669"/>
    <property type="project" value="InterPro"/>
</dbReference>
<proteinExistence type="predicted"/>
<dbReference type="RefSeq" id="WP_154424217.1">
    <property type="nucleotide sequence ID" value="NZ_VUNN01000001.1"/>
</dbReference>
<reference evidence="2 3" key="1">
    <citation type="submission" date="2019-08" db="EMBL/GenBank/DDBJ databases">
        <title>In-depth cultivation of the pig gut microbiome towards novel bacterial diversity and tailored functional studies.</title>
        <authorList>
            <person name="Wylensek D."/>
            <person name="Hitch T.C.A."/>
            <person name="Clavel T."/>
        </authorList>
    </citation>
    <scope>NUCLEOTIDE SEQUENCE [LARGE SCALE GENOMIC DNA]</scope>
    <source>
        <strain evidence="2 3">NM-380-WT-3C1</strain>
    </source>
</reference>
<dbReference type="PANTHER" id="PTHR40396:SF1">
    <property type="entry name" value="ATPASE AAA-TYPE CORE DOMAIN-CONTAINING PROTEIN"/>
    <property type="match status" value="1"/>
</dbReference>
<evidence type="ECO:0000313" key="3">
    <source>
        <dbReference type="Proteomes" id="UP000460549"/>
    </source>
</evidence>
<dbReference type="Gene3D" id="3.40.50.300">
    <property type="entry name" value="P-loop containing nucleotide triphosphate hydrolases"/>
    <property type="match status" value="1"/>
</dbReference>
<protein>
    <submittedName>
        <fullName evidence="2">AAA family ATPase</fullName>
    </submittedName>
</protein>
<dbReference type="Proteomes" id="UP000460549">
    <property type="component" value="Unassembled WGS sequence"/>
</dbReference>
<dbReference type="AlphaFoldDB" id="A0A7X2TQ17"/>
<gene>
    <name evidence="2" type="ORF">FYJ80_00750</name>
</gene>
<comment type="caution">
    <text evidence="2">The sequence shown here is derived from an EMBL/GenBank/DDBJ whole genome shotgun (WGS) entry which is preliminary data.</text>
</comment>
<sequence length="413" mass="46548">MLLNMTIANFKSVKSPQTISFEAIKDNRLSESKVVKINEKLKAIKTSAIIGPNGAGKSSFVRALEVLNRVVTADEENENPLAGALTGTVFAYGVDKTTPATISIDVLLENGDGSDENPTVIARYTLAASKDRVFEESLYHIFNTSKKLMFERKYDESDNTYSYRYGKMYRGEKKRLAARIPDSAAFLGWAAKKGGETCSQLYSWFTNSLHILPMGVSAATESYIARMLTLHPSWKEQLTNFFWAVDITDIRRVNVRDDGKVAFTHVYINDKKADGYANLFSLESLSLRRLTLLAVAFFECFTSRKTLVIDDFGMLLHPDVLCHLVEIFESCNKESQMLVVDCNPSLLKEGLLRRDGIWFAQKDHESSTTYFSLSDFKVSRGKVQTREKYLQGAFGALPITSEFYFVDSKEEDK</sequence>
<organism evidence="2 3">
    <name type="scientific">Bullifex porci</name>
    <dbReference type="NCBI Taxonomy" id="2606638"/>
    <lineage>
        <taxon>Bacteria</taxon>
        <taxon>Pseudomonadati</taxon>
        <taxon>Spirochaetota</taxon>
        <taxon>Spirochaetia</taxon>
        <taxon>Spirochaetales</taxon>
        <taxon>Spirochaetaceae</taxon>
        <taxon>Bullifex</taxon>
    </lineage>
</organism>
<dbReference type="InterPro" id="IPR003959">
    <property type="entry name" value="ATPase_AAA_core"/>
</dbReference>
<dbReference type="Pfam" id="PF13304">
    <property type="entry name" value="AAA_21"/>
    <property type="match status" value="1"/>
</dbReference>
<dbReference type="SUPFAM" id="SSF52540">
    <property type="entry name" value="P-loop containing nucleoside triphosphate hydrolases"/>
    <property type="match status" value="1"/>
</dbReference>
<evidence type="ECO:0000313" key="2">
    <source>
        <dbReference type="EMBL" id="MSU05317.1"/>
    </source>
</evidence>
<feature type="domain" description="ATPase AAA-type core" evidence="1">
    <location>
        <begin position="48"/>
        <end position="336"/>
    </location>
</feature>
<dbReference type="EMBL" id="VUNN01000001">
    <property type="protein sequence ID" value="MSU05317.1"/>
    <property type="molecule type" value="Genomic_DNA"/>
</dbReference>
<evidence type="ECO:0000259" key="1">
    <source>
        <dbReference type="Pfam" id="PF13304"/>
    </source>
</evidence>
<dbReference type="GO" id="GO:0016887">
    <property type="term" value="F:ATP hydrolysis activity"/>
    <property type="evidence" value="ECO:0007669"/>
    <property type="project" value="InterPro"/>
</dbReference>
<keyword evidence="3" id="KW-1185">Reference proteome</keyword>
<dbReference type="PANTHER" id="PTHR40396">
    <property type="entry name" value="ATPASE-LIKE PROTEIN"/>
    <property type="match status" value="1"/>
</dbReference>
<name>A0A7X2TQ17_9SPIO</name>
<dbReference type="InterPro" id="IPR027417">
    <property type="entry name" value="P-loop_NTPase"/>
</dbReference>